<dbReference type="Gene3D" id="1.10.443.10">
    <property type="entry name" value="Intergrase catalytic core"/>
    <property type="match status" value="1"/>
</dbReference>
<protein>
    <submittedName>
        <fullName evidence="2">Integrase</fullName>
    </submittedName>
</protein>
<dbReference type="GO" id="GO:0015074">
    <property type="term" value="P:DNA integration"/>
    <property type="evidence" value="ECO:0007669"/>
    <property type="project" value="InterPro"/>
</dbReference>
<organism evidence="2 3">
    <name type="scientific">Vibrio parahaemolyticus</name>
    <dbReference type="NCBI Taxonomy" id="670"/>
    <lineage>
        <taxon>Bacteria</taxon>
        <taxon>Pseudomonadati</taxon>
        <taxon>Pseudomonadota</taxon>
        <taxon>Gammaproteobacteria</taxon>
        <taxon>Vibrionales</taxon>
        <taxon>Vibrionaceae</taxon>
        <taxon>Vibrio</taxon>
    </lineage>
</organism>
<dbReference type="InterPro" id="IPR011010">
    <property type="entry name" value="DNA_brk_join_enz"/>
</dbReference>
<dbReference type="GO" id="GO:0003677">
    <property type="term" value="F:DNA binding"/>
    <property type="evidence" value="ECO:0007669"/>
    <property type="project" value="InterPro"/>
</dbReference>
<accession>A0AA47L9V4</accession>
<evidence type="ECO:0000313" key="2">
    <source>
        <dbReference type="EMBL" id="WAT93730.1"/>
    </source>
</evidence>
<keyword evidence="1" id="KW-0233">DNA recombination</keyword>
<geneLocation type="plasmid" evidence="2 3">
    <name>pHLA</name>
</geneLocation>
<dbReference type="GO" id="GO:0006310">
    <property type="term" value="P:DNA recombination"/>
    <property type="evidence" value="ECO:0007669"/>
    <property type="project" value="UniProtKB-KW"/>
</dbReference>
<dbReference type="EMBL" id="CP114196">
    <property type="protein sequence ID" value="WAT93730.1"/>
    <property type="molecule type" value="Genomic_DNA"/>
</dbReference>
<dbReference type="RefSeq" id="WP_269169644.1">
    <property type="nucleotide sequence ID" value="NZ_CP114196.1"/>
</dbReference>
<evidence type="ECO:0000313" key="3">
    <source>
        <dbReference type="Proteomes" id="UP001156560"/>
    </source>
</evidence>
<name>A0AA47L9V4_VIBPH</name>
<sequence>MTPLFELPKNILKENISEYKRVLDLYVNNHFIELNNVVVTKKYDGSAQSYFGDEEWNFSACLDTRIVHKKQVIFSSFSNENLAKEMKLICFSWLYISGHHRKGAVIKPTTLLARFSKLAQVYKFLEKNGFSSIGDLSSNIVFLEFRNHLKAQDYQNAQVEAIYNTLTSIQRVAKYLPINFSIPPDQTSAKFSFELTGKTKEEGTNQFYAMPTRIMERVYGYCFRKIDEYYPHREAIHELLHDLRENYVEGKRRVDEKIESGTWQWMNKESYDYRVEVNKHMPSKYKSIISAHLENTPLSSKLPNDIRNFHSAIIELQTICFITCGALTGMRRSELYCLNSNSFREKEVYGRKYYVLRSEHHKFAQGKGKLAEWVTTKLAEKAINIAEALSRHMRIQLLEDEDPMSEYNSSCLWLGQGRKSLKPVIIQDNSMRRHFRRICQKADAKITEDDLNEFRLINPNREPKKAAEILKIGNIWPLSTHQLRRTFAVFSKRHNLCHDIAIKQQFKHLDLPTSEWYGEGGLASKIKALQIDTELKSFINDVIQESTTQKIHEWYEGKESNNLMGHMAGAINKNRLALPKKYKAWDSINDHVKAGRLTLVGTLHSYCMAGYECQMHKISSPANCMNCENQLIGQEQVENWQKRHAWVSQQVKDMDAIGTLTSSMYSHFITQIRAAEKVLHRFKIPFEKFDIGSDQYEQVPNYEG</sequence>
<evidence type="ECO:0000256" key="1">
    <source>
        <dbReference type="ARBA" id="ARBA00023172"/>
    </source>
</evidence>
<dbReference type="InterPro" id="IPR013762">
    <property type="entry name" value="Integrase-like_cat_sf"/>
</dbReference>
<reference evidence="2" key="1">
    <citation type="submission" date="2022-12" db="EMBL/GenBank/DDBJ databases">
        <title>Vibrio parahaemolyticus become highly virulent by producing novel Tc toxins.</title>
        <authorList>
            <person name="Yang F."/>
            <person name="You Y."/>
            <person name="Lai Q."/>
            <person name="Xu L."/>
            <person name="Li F."/>
        </authorList>
    </citation>
    <scope>NUCLEOTIDE SEQUENCE</scope>
    <source>
        <strain evidence="2">Vp-HL-202005</strain>
        <plasmid evidence="2">pHLA</plasmid>
    </source>
</reference>
<proteinExistence type="predicted"/>
<dbReference type="SUPFAM" id="SSF56349">
    <property type="entry name" value="DNA breaking-rejoining enzymes"/>
    <property type="match status" value="1"/>
</dbReference>
<dbReference type="Proteomes" id="UP001156560">
    <property type="component" value="Plasmid pHLA"/>
</dbReference>
<dbReference type="AlphaFoldDB" id="A0AA47L9V4"/>
<keyword evidence="2" id="KW-0614">Plasmid</keyword>
<gene>
    <name evidence="2" type="ORF">O1Q84_25755</name>
</gene>